<keyword evidence="3 6" id="KW-0812">Transmembrane</keyword>
<feature type="transmembrane region" description="Helical" evidence="6">
    <location>
        <begin position="199"/>
        <end position="216"/>
    </location>
</feature>
<dbReference type="Pfam" id="PF09335">
    <property type="entry name" value="VTT_dom"/>
    <property type="match status" value="1"/>
</dbReference>
<comment type="caution">
    <text evidence="8">The sequence shown here is derived from an EMBL/GenBank/DDBJ whole genome shotgun (WGS) entry which is preliminary data.</text>
</comment>
<evidence type="ECO:0000256" key="4">
    <source>
        <dbReference type="ARBA" id="ARBA00022989"/>
    </source>
</evidence>
<dbReference type="PANTHER" id="PTHR12677:SF59">
    <property type="entry name" value="GOLGI APPARATUS MEMBRANE PROTEIN TVP38-RELATED"/>
    <property type="match status" value="1"/>
</dbReference>
<feature type="transmembrane region" description="Helical" evidence="6">
    <location>
        <begin position="79"/>
        <end position="101"/>
    </location>
</feature>
<dbReference type="EMBL" id="QPMH01000004">
    <property type="protein sequence ID" value="RDD62680.1"/>
    <property type="molecule type" value="Genomic_DNA"/>
</dbReference>
<dbReference type="InterPro" id="IPR032816">
    <property type="entry name" value="VTT_dom"/>
</dbReference>
<feature type="transmembrane region" description="Helical" evidence="6">
    <location>
        <begin position="168"/>
        <end position="187"/>
    </location>
</feature>
<evidence type="ECO:0000256" key="6">
    <source>
        <dbReference type="RuleBase" id="RU366058"/>
    </source>
</evidence>
<protein>
    <recommendedName>
        <fullName evidence="6">TVP38/TMEM64 family membrane protein</fullName>
    </recommendedName>
</protein>
<dbReference type="AlphaFoldDB" id="A0A369TBN2"/>
<comment type="similarity">
    <text evidence="6">Belongs to the TVP38/TMEM64 family.</text>
</comment>
<sequence>MNAPKGKVRMNSNRLRRIREAALFAALLAIIVVPFLVFEETMLSWVAALRDGGYAAAAVALAFVGLLVADILAPVPSSLVGVALGATFGSVGGTLLVWLGLTGGTLIGYAAGRRLGRPLVRASVGGRDLAGLDRLVARHGLWALAFLRAVPVMAEASVILAGAGAMRFGAFLAVMALSNLGVALVYAQIGAFGVEAGSMGLAMAGAMALPALAWLIQKAAGHARGAAGGPAGGAG</sequence>
<dbReference type="Proteomes" id="UP000253941">
    <property type="component" value="Unassembled WGS sequence"/>
</dbReference>
<evidence type="ECO:0000256" key="2">
    <source>
        <dbReference type="ARBA" id="ARBA00022475"/>
    </source>
</evidence>
<name>A0A369TBN2_9PROT</name>
<feature type="transmembrane region" description="Helical" evidence="6">
    <location>
        <begin position="53"/>
        <end position="72"/>
    </location>
</feature>
<evidence type="ECO:0000259" key="7">
    <source>
        <dbReference type="Pfam" id="PF09335"/>
    </source>
</evidence>
<comment type="subcellular location">
    <subcellularLocation>
        <location evidence="1 6">Cell membrane</location>
        <topology evidence="1 6">Multi-pass membrane protein</topology>
    </subcellularLocation>
</comment>
<dbReference type="InterPro" id="IPR015414">
    <property type="entry name" value="TMEM64"/>
</dbReference>
<dbReference type="PANTHER" id="PTHR12677">
    <property type="entry name" value="GOLGI APPARATUS MEMBRANE PROTEIN TVP38-RELATED"/>
    <property type="match status" value="1"/>
</dbReference>
<keyword evidence="2 6" id="KW-1003">Cell membrane</keyword>
<evidence type="ECO:0000313" key="9">
    <source>
        <dbReference type="Proteomes" id="UP000253941"/>
    </source>
</evidence>
<gene>
    <name evidence="8" type="ORF">DRB17_05830</name>
</gene>
<keyword evidence="4 6" id="KW-1133">Transmembrane helix</keyword>
<evidence type="ECO:0000256" key="5">
    <source>
        <dbReference type="ARBA" id="ARBA00023136"/>
    </source>
</evidence>
<reference evidence="8 9" key="1">
    <citation type="submission" date="2018-07" db="EMBL/GenBank/DDBJ databases">
        <title>Venubactetium sediminum gen. nov., sp. nov., isolated from a marine solar saltern.</title>
        <authorList>
            <person name="Wang S."/>
        </authorList>
    </citation>
    <scope>NUCLEOTIDE SEQUENCE [LARGE SCALE GENOMIC DNA]</scope>
    <source>
        <strain evidence="8 9">WD2A32</strain>
    </source>
</reference>
<evidence type="ECO:0000313" key="8">
    <source>
        <dbReference type="EMBL" id="RDD62680.1"/>
    </source>
</evidence>
<keyword evidence="5 6" id="KW-0472">Membrane</keyword>
<proteinExistence type="inferred from homology"/>
<organism evidence="8 9">
    <name type="scientific">Ferruginivarius sediminum</name>
    <dbReference type="NCBI Taxonomy" id="2661937"/>
    <lineage>
        <taxon>Bacteria</taxon>
        <taxon>Pseudomonadati</taxon>
        <taxon>Pseudomonadota</taxon>
        <taxon>Alphaproteobacteria</taxon>
        <taxon>Rhodospirillales</taxon>
        <taxon>Rhodospirillaceae</taxon>
        <taxon>Ferruginivarius</taxon>
    </lineage>
</organism>
<evidence type="ECO:0000256" key="3">
    <source>
        <dbReference type="ARBA" id="ARBA00022692"/>
    </source>
</evidence>
<evidence type="ECO:0000256" key="1">
    <source>
        <dbReference type="ARBA" id="ARBA00004651"/>
    </source>
</evidence>
<feature type="domain" description="VTT" evidence="7">
    <location>
        <begin position="75"/>
        <end position="191"/>
    </location>
</feature>
<feature type="transmembrane region" description="Helical" evidence="6">
    <location>
        <begin position="141"/>
        <end position="161"/>
    </location>
</feature>
<keyword evidence="9" id="KW-1185">Reference proteome</keyword>
<feature type="transmembrane region" description="Helical" evidence="6">
    <location>
        <begin position="21"/>
        <end position="38"/>
    </location>
</feature>
<dbReference type="GO" id="GO:0005886">
    <property type="term" value="C:plasma membrane"/>
    <property type="evidence" value="ECO:0007669"/>
    <property type="project" value="UniProtKB-SubCell"/>
</dbReference>
<accession>A0A369TBN2</accession>